<proteinExistence type="predicted"/>
<dbReference type="CDD" id="cd07043">
    <property type="entry name" value="STAS_anti-anti-sigma_factors"/>
    <property type="match status" value="1"/>
</dbReference>
<keyword evidence="4" id="KW-1185">Reference proteome</keyword>
<feature type="domain" description="STAS" evidence="1">
    <location>
        <begin position="55"/>
        <end position="112"/>
    </location>
</feature>
<dbReference type="PROSITE" id="PS50801">
    <property type="entry name" value="STAS"/>
    <property type="match status" value="1"/>
</dbReference>
<evidence type="ECO:0000313" key="3">
    <source>
        <dbReference type="EMBL" id="NEN53185.1"/>
    </source>
</evidence>
<comment type="caution">
    <text evidence="2">The sequence shown here is derived from an EMBL/GenBank/DDBJ whole genome shotgun (WGS) entry which is preliminary data.</text>
</comment>
<dbReference type="InterPro" id="IPR058548">
    <property type="entry name" value="MlaB-like_STAS"/>
</dbReference>
<dbReference type="AlphaFoldDB" id="A0A6P0EYN9"/>
<accession>A0A6P0EYN9</accession>
<dbReference type="EMBL" id="JAAGWH010000059">
    <property type="protein sequence ID" value="NEK96297.1"/>
    <property type="molecule type" value="Genomic_DNA"/>
</dbReference>
<evidence type="ECO:0000313" key="5">
    <source>
        <dbReference type="Proteomes" id="UP000471152"/>
    </source>
</evidence>
<reference evidence="3 5" key="2">
    <citation type="submission" date="2020-02" db="EMBL/GenBank/DDBJ databases">
        <title>The WGS of Modestobacter muralis DSM 100205.</title>
        <authorList>
            <person name="Jiang Z."/>
        </authorList>
    </citation>
    <scope>NUCLEOTIDE SEQUENCE [LARGE SCALE GENOMIC DNA]</scope>
    <source>
        <strain evidence="3 5">DSM 100205</strain>
    </source>
</reference>
<name>A0A6P0EYN9_9ACTN</name>
<dbReference type="EMBL" id="JAAGWB010000061">
    <property type="protein sequence ID" value="NEN53185.1"/>
    <property type="molecule type" value="Genomic_DNA"/>
</dbReference>
<dbReference type="InterPro" id="IPR036513">
    <property type="entry name" value="STAS_dom_sf"/>
</dbReference>
<organism evidence="2 4">
    <name type="scientific">Modestobacter muralis</name>
    <dbReference type="NCBI Taxonomy" id="1608614"/>
    <lineage>
        <taxon>Bacteria</taxon>
        <taxon>Bacillati</taxon>
        <taxon>Actinomycetota</taxon>
        <taxon>Actinomycetes</taxon>
        <taxon>Geodermatophilales</taxon>
        <taxon>Geodermatophilaceae</taxon>
        <taxon>Modestobacter</taxon>
    </lineage>
</organism>
<evidence type="ECO:0000313" key="2">
    <source>
        <dbReference type="EMBL" id="NEK96297.1"/>
    </source>
</evidence>
<dbReference type="RefSeq" id="WP_163612984.1">
    <property type="nucleotide sequence ID" value="NZ_JAAGWB010000061.1"/>
</dbReference>
<dbReference type="Proteomes" id="UP000471152">
    <property type="component" value="Unassembled WGS sequence"/>
</dbReference>
<dbReference type="SUPFAM" id="SSF52091">
    <property type="entry name" value="SpoIIaa-like"/>
    <property type="match status" value="1"/>
</dbReference>
<dbReference type="InterPro" id="IPR002645">
    <property type="entry name" value="STAS_dom"/>
</dbReference>
<protein>
    <submittedName>
        <fullName evidence="2">STAS domain-containing protein</fullName>
    </submittedName>
</protein>
<dbReference type="Proteomes" id="UP000468828">
    <property type="component" value="Unassembled WGS sequence"/>
</dbReference>
<dbReference type="Pfam" id="PF13466">
    <property type="entry name" value="STAS_2"/>
    <property type="match status" value="1"/>
</dbReference>
<evidence type="ECO:0000259" key="1">
    <source>
        <dbReference type="PROSITE" id="PS50801"/>
    </source>
</evidence>
<gene>
    <name evidence="3" type="ORF">G3R41_19965</name>
    <name evidence="2" type="ORF">GCU67_19315</name>
</gene>
<sequence>MTTGAHPADGAAAGEVRWTEDAAGPLLTFVGRIDRETVRRFRLLVPPASWPARADLAAVTALDVAGLELLVHLARKPARTGSRLVLLDVPERLRPAIERAGLSQLLPRPAGS</sequence>
<reference evidence="2 4" key="1">
    <citation type="submission" date="2020-01" db="EMBL/GenBank/DDBJ databases">
        <title>the WGS Modestobacter muralis CPCC 204518.</title>
        <authorList>
            <person name="Jiang Z."/>
        </authorList>
    </citation>
    <scope>NUCLEOTIDE SEQUENCE [LARGE SCALE GENOMIC DNA]</scope>
    <source>
        <strain evidence="2 4">DSM 100205</strain>
    </source>
</reference>
<evidence type="ECO:0000313" key="4">
    <source>
        <dbReference type="Proteomes" id="UP000468828"/>
    </source>
</evidence>
<dbReference type="Gene3D" id="3.30.750.24">
    <property type="entry name" value="STAS domain"/>
    <property type="match status" value="1"/>
</dbReference>